<evidence type="ECO:0000313" key="3">
    <source>
        <dbReference type="EMBL" id="GLI24769.1"/>
    </source>
</evidence>
<dbReference type="AlphaFoldDB" id="A0A9W6CQ26"/>
<feature type="transmembrane region" description="Helical" evidence="1">
    <location>
        <begin position="292"/>
        <end position="313"/>
    </location>
</feature>
<sequence length="317" mass="32890">MSLAFPAVLLLLPLPWLVRHFLPARAPAMVSLAVDAAAFAAAAPSGVHHDPAAALLRAGAWFALVLALAGPRVPTPMSLATASGREIILALDLSGSMAKTDFVLDGRPLSRLDAVKAVAARFIAGRQGDRVGLVIFGDRAYVAQPPTFDVASTARAIDTLQIGISGLSTAISDGLGLAVRRLSRSDAKSKAVILLSDGIDTSGKVLASDAAQLAARHGIRVHTIALGPDDLESKPDASDAVDISGLRATAAAGGGASFRVRTLDDLVDVAATLDRLEPNPMRRLPALYWRSLWMWPAAAALILATLLALLPAMGRCA</sequence>
<dbReference type="Proteomes" id="UP001144397">
    <property type="component" value="Unassembled WGS sequence"/>
</dbReference>
<comment type="caution">
    <text evidence="3">The sequence shown here is derived from an EMBL/GenBank/DDBJ whole genome shotgun (WGS) entry which is preliminary data.</text>
</comment>
<dbReference type="GeneID" id="95765216"/>
<evidence type="ECO:0000313" key="5">
    <source>
        <dbReference type="Proteomes" id="UP001144397"/>
    </source>
</evidence>
<dbReference type="EMBL" id="BSDO01000008">
    <property type="protein sequence ID" value="GLI24769.1"/>
    <property type="molecule type" value="Genomic_DNA"/>
</dbReference>
<dbReference type="PANTHER" id="PTHR22550:SF18">
    <property type="entry name" value="VWFA DOMAIN-CONTAINING PROTEIN"/>
    <property type="match status" value="1"/>
</dbReference>
<proteinExistence type="predicted"/>
<dbReference type="PROSITE" id="PS50234">
    <property type="entry name" value="VWFA"/>
    <property type="match status" value="1"/>
</dbReference>
<organism evidence="3 5">
    <name type="scientific">Xanthobacter flavus</name>
    <dbReference type="NCBI Taxonomy" id="281"/>
    <lineage>
        <taxon>Bacteria</taxon>
        <taxon>Pseudomonadati</taxon>
        <taxon>Pseudomonadota</taxon>
        <taxon>Alphaproteobacteria</taxon>
        <taxon>Hyphomicrobiales</taxon>
        <taxon>Xanthobacteraceae</taxon>
        <taxon>Xanthobacter</taxon>
    </lineage>
</organism>
<reference evidence="3" key="1">
    <citation type="submission" date="2022-12" db="EMBL/GenBank/DDBJ databases">
        <title>Reference genome sequencing for broad-spectrum identification of bacterial and archaeal isolates by mass spectrometry.</title>
        <authorList>
            <person name="Sekiguchi Y."/>
            <person name="Tourlousse D.M."/>
        </authorList>
    </citation>
    <scope>NUCLEOTIDE SEQUENCE</scope>
    <source>
        <strain evidence="3">301</strain>
    </source>
</reference>
<dbReference type="InterPro" id="IPR036465">
    <property type="entry name" value="vWFA_dom_sf"/>
</dbReference>
<keyword evidence="6" id="KW-1185">Reference proteome</keyword>
<dbReference type="SUPFAM" id="SSF53300">
    <property type="entry name" value="vWA-like"/>
    <property type="match status" value="1"/>
</dbReference>
<dbReference type="Gene3D" id="3.40.50.410">
    <property type="entry name" value="von Willebrand factor, type A domain"/>
    <property type="match status" value="1"/>
</dbReference>
<dbReference type="RefSeq" id="WP_281809491.1">
    <property type="nucleotide sequence ID" value="NZ_BSDO01000008.1"/>
</dbReference>
<evidence type="ECO:0000313" key="6">
    <source>
        <dbReference type="Proteomes" id="UP001245370"/>
    </source>
</evidence>
<evidence type="ECO:0000313" key="4">
    <source>
        <dbReference type="EMBL" id="MDR6335554.1"/>
    </source>
</evidence>
<accession>A0A9W6CQ26</accession>
<protein>
    <submittedName>
        <fullName evidence="4">Ca-activated chloride channel family protein</fullName>
    </submittedName>
    <submittedName>
        <fullName evidence="3">VWA domain-containing protein</fullName>
    </submittedName>
</protein>
<evidence type="ECO:0000256" key="1">
    <source>
        <dbReference type="SAM" id="Phobius"/>
    </source>
</evidence>
<dbReference type="PANTHER" id="PTHR22550">
    <property type="entry name" value="SPORE GERMINATION PROTEIN"/>
    <property type="match status" value="1"/>
</dbReference>
<feature type="domain" description="VWFA" evidence="2">
    <location>
        <begin position="86"/>
        <end position="276"/>
    </location>
</feature>
<name>A0A9W6CQ26_XANFL</name>
<evidence type="ECO:0000259" key="2">
    <source>
        <dbReference type="PROSITE" id="PS50234"/>
    </source>
</evidence>
<dbReference type="Proteomes" id="UP001245370">
    <property type="component" value="Unassembled WGS sequence"/>
</dbReference>
<keyword evidence="1" id="KW-1133">Transmembrane helix</keyword>
<dbReference type="InterPro" id="IPR002035">
    <property type="entry name" value="VWF_A"/>
</dbReference>
<keyword evidence="1" id="KW-0812">Transmembrane</keyword>
<gene>
    <name evidence="4" type="ORF">GGQ86_004050</name>
    <name evidence="3" type="ORF">XFLAVUS301_44430</name>
</gene>
<dbReference type="InterPro" id="IPR050768">
    <property type="entry name" value="UPF0353/GerABKA_families"/>
</dbReference>
<dbReference type="EMBL" id="JAVDPY010000008">
    <property type="protein sequence ID" value="MDR6335554.1"/>
    <property type="molecule type" value="Genomic_DNA"/>
</dbReference>
<dbReference type="SMART" id="SM00327">
    <property type="entry name" value="VWA"/>
    <property type="match status" value="1"/>
</dbReference>
<dbReference type="Pfam" id="PF13519">
    <property type="entry name" value="VWA_2"/>
    <property type="match status" value="1"/>
</dbReference>
<keyword evidence="1" id="KW-0472">Membrane</keyword>
<reference evidence="4 6" key="2">
    <citation type="submission" date="2023-07" db="EMBL/GenBank/DDBJ databases">
        <title>Genomic Encyclopedia of Type Strains, Phase IV (KMG-IV): sequencing the most valuable type-strain genomes for metagenomic binning, comparative biology and taxonomic classification.</title>
        <authorList>
            <person name="Goeker M."/>
        </authorList>
    </citation>
    <scope>NUCLEOTIDE SEQUENCE [LARGE SCALE GENOMIC DNA]</scope>
    <source>
        <strain evidence="4 6">DSM 338</strain>
    </source>
</reference>